<keyword evidence="1" id="KW-0808">Transferase</keyword>
<evidence type="ECO:0000313" key="3">
    <source>
        <dbReference type="EMBL" id="GAA4816943.1"/>
    </source>
</evidence>
<organism evidence="3 4">
    <name type="scientific">Litoribaculum gwangyangense</name>
    <dbReference type="NCBI Taxonomy" id="1130722"/>
    <lineage>
        <taxon>Bacteria</taxon>
        <taxon>Pseudomonadati</taxon>
        <taxon>Bacteroidota</taxon>
        <taxon>Flavobacteriia</taxon>
        <taxon>Flavobacteriales</taxon>
        <taxon>Flavobacteriaceae</taxon>
        <taxon>Litoribaculum</taxon>
    </lineage>
</organism>
<gene>
    <name evidence="3" type="ORF">GCM10023330_26980</name>
</gene>
<dbReference type="Gene3D" id="3.40.50.2000">
    <property type="entry name" value="Glycogen Phosphorylase B"/>
    <property type="match status" value="2"/>
</dbReference>
<keyword evidence="4" id="KW-1185">Reference proteome</keyword>
<dbReference type="PANTHER" id="PTHR46401">
    <property type="entry name" value="GLYCOSYLTRANSFERASE WBBK-RELATED"/>
    <property type="match status" value="1"/>
</dbReference>
<dbReference type="Proteomes" id="UP001501433">
    <property type="component" value="Unassembled WGS sequence"/>
</dbReference>
<dbReference type="Pfam" id="PF00534">
    <property type="entry name" value="Glycos_transf_1"/>
    <property type="match status" value="1"/>
</dbReference>
<evidence type="ECO:0000259" key="2">
    <source>
        <dbReference type="Pfam" id="PF00534"/>
    </source>
</evidence>
<name>A0ABP9CSE7_9FLAO</name>
<accession>A0ABP9CSE7</accession>
<dbReference type="PANTHER" id="PTHR46401:SF2">
    <property type="entry name" value="GLYCOSYLTRANSFERASE WBBK-RELATED"/>
    <property type="match status" value="1"/>
</dbReference>
<evidence type="ECO:0000313" key="4">
    <source>
        <dbReference type="Proteomes" id="UP001501433"/>
    </source>
</evidence>
<comment type="caution">
    <text evidence="3">The sequence shown here is derived from an EMBL/GenBank/DDBJ whole genome shotgun (WGS) entry which is preliminary data.</text>
</comment>
<evidence type="ECO:0000256" key="1">
    <source>
        <dbReference type="ARBA" id="ARBA00022679"/>
    </source>
</evidence>
<protein>
    <recommendedName>
        <fullName evidence="2">Glycosyl transferase family 1 domain-containing protein</fullName>
    </recommendedName>
</protein>
<dbReference type="InterPro" id="IPR001296">
    <property type="entry name" value="Glyco_trans_1"/>
</dbReference>
<sequence>MGHHAWGNTMGIPKVFFDLKREYERIGHHVDTLSYYDLYPKGQNKLARIFGPTFPELILKYLKKNAYKYDVIDANFECVPYPKKAFNYDGLLLFRSHGLPQVYEIYENRPPYKTINDRLIKNIKIKTRFGNLYRFLDRKVGLKELNASIEYADIVHVLNSHEYDFLSSEGVPKEKLVLLPNGLQDTYIEKASSQELNNKKNNISFLASWTIRKGITELNQILNEINSQLPIDEFHLLGGDQPEKVVLKEFEANNYSKLKITPKFEQDELISLLSPSKVGIFPSYVEGFGLAVVEQLACGIPVVAYNVPGPADILGPLDSSLLIESGDTKSLCKKVVEILNMTDEAYEKLARRCKERAQFYSMTKVAESFLNVYKKHLKN</sequence>
<feature type="domain" description="Glycosyl transferase family 1" evidence="2">
    <location>
        <begin position="192"/>
        <end position="357"/>
    </location>
</feature>
<dbReference type="CDD" id="cd03801">
    <property type="entry name" value="GT4_PimA-like"/>
    <property type="match status" value="1"/>
</dbReference>
<reference evidence="4" key="1">
    <citation type="journal article" date="2019" name="Int. J. Syst. Evol. Microbiol.">
        <title>The Global Catalogue of Microorganisms (GCM) 10K type strain sequencing project: providing services to taxonomists for standard genome sequencing and annotation.</title>
        <authorList>
            <consortium name="The Broad Institute Genomics Platform"/>
            <consortium name="The Broad Institute Genome Sequencing Center for Infectious Disease"/>
            <person name="Wu L."/>
            <person name="Ma J."/>
        </authorList>
    </citation>
    <scope>NUCLEOTIDE SEQUENCE [LARGE SCALE GENOMIC DNA]</scope>
    <source>
        <strain evidence="4">JCM 18325</strain>
    </source>
</reference>
<proteinExistence type="predicted"/>
<dbReference type="SUPFAM" id="SSF53756">
    <property type="entry name" value="UDP-Glycosyltransferase/glycogen phosphorylase"/>
    <property type="match status" value="1"/>
</dbReference>
<dbReference type="EMBL" id="BAABJW010000004">
    <property type="protein sequence ID" value="GAA4816943.1"/>
    <property type="molecule type" value="Genomic_DNA"/>
</dbReference>